<reference evidence="1 2" key="1">
    <citation type="submission" date="2019-09" db="EMBL/GenBank/DDBJ databases">
        <title>Genome sequence of Clostridium sp. EA1.</title>
        <authorList>
            <person name="Poehlein A."/>
            <person name="Bengelsdorf F.R."/>
            <person name="Daniel R."/>
        </authorList>
    </citation>
    <scope>NUCLEOTIDE SEQUENCE [LARGE SCALE GENOMIC DNA]</scope>
    <source>
        <strain evidence="1 2">EA1</strain>
    </source>
</reference>
<proteinExistence type="predicted"/>
<dbReference type="EMBL" id="VWXL01000073">
    <property type="protein sequence ID" value="MVB11776.1"/>
    <property type="molecule type" value="Genomic_DNA"/>
</dbReference>
<dbReference type="OrthoDB" id="4227513at2"/>
<evidence type="ECO:0000313" key="2">
    <source>
        <dbReference type="Proteomes" id="UP000469440"/>
    </source>
</evidence>
<sequence length="102" mass="11469">MKADEFQKAFALACRFLSDSIGCPKIYAEGVDIPDCILDGENCERENQWECWQSYFLDRVSNEQVCRICGCTQESACPGGCWWVEDDLCSSCSENINSQSTS</sequence>
<organism evidence="1 2">
    <name type="scientific">Caproicibacter fermentans</name>
    <dbReference type="NCBI Taxonomy" id="2576756"/>
    <lineage>
        <taxon>Bacteria</taxon>
        <taxon>Bacillati</taxon>
        <taxon>Bacillota</taxon>
        <taxon>Clostridia</taxon>
        <taxon>Eubacteriales</taxon>
        <taxon>Acutalibacteraceae</taxon>
        <taxon>Caproicibacter</taxon>
    </lineage>
</organism>
<accession>A0A6N8I102</accession>
<comment type="caution">
    <text evidence="1">The sequence shown here is derived from an EMBL/GenBank/DDBJ whole genome shotgun (WGS) entry which is preliminary data.</text>
</comment>
<gene>
    <name evidence="1" type="ORF">CAFE_25010</name>
</gene>
<keyword evidence="2" id="KW-1185">Reference proteome</keyword>
<dbReference type="Proteomes" id="UP000469440">
    <property type="component" value="Unassembled WGS sequence"/>
</dbReference>
<protein>
    <submittedName>
        <fullName evidence="1">Uncharacterized protein</fullName>
    </submittedName>
</protein>
<dbReference type="RefSeq" id="WP_156990864.1">
    <property type="nucleotide sequence ID" value="NZ_VWXL01000073.1"/>
</dbReference>
<name>A0A6N8I102_9FIRM</name>
<evidence type="ECO:0000313" key="1">
    <source>
        <dbReference type="EMBL" id="MVB11776.1"/>
    </source>
</evidence>
<dbReference type="AlphaFoldDB" id="A0A6N8I102"/>